<evidence type="ECO:0000313" key="8">
    <source>
        <dbReference type="Proteomes" id="UP000494205"/>
    </source>
</evidence>
<organism evidence="7 8">
    <name type="scientific">Paraburkholderia rhynchosiae</name>
    <dbReference type="NCBI Taxonomy" id="487049"/>
    <lineage>
        <taxon>Bacteria</taxon>
        <taxon>Pseudomonadati</taxon>
        <taxon>Pseudomonadota</taxon>
        <taxon>Betaproteobacteria</taxon>
        <taxon>Burkholderiales</taxon>
        <taxon>Burkholderiaceae</taxon>
        <taxon>Paraburkholderia</taxon>
    </lineage>
</organism>
<keyword evidence="3 5" id="KW-1133">Transmembrane helix</keyword>
<dbReference type="PROSITE" id="PS00216">
    <property type="entry name" value="SUGAR_TRANSPORT_1"/>
    <property type="match status" value="1"/>
</dbReference>
<dbReference type="EMBL" id="CADIJZ010000009">
    <property type="protein sequence ID" value="CAB3684454.1"/>
    <property type="molecule type" value="Genomic_DNA"/>
</dbReference>
<comment type="subcellular location">
    <subcellularLocation>
        <location evidence="1">Membrane</location>
        <topology evidence="1">Multi-pass membrane protein</topology>
    </subcellularLocation>
</comment>
<reference evidence="7 8" key="1">
    <citation type="submission" date="2020-04" db="EMBL/GenBank/DDBJ databases">
        <authorList>
            <person name="De Canck E."/>
        </authorList>
    </citation>
    <scope>NUCLEOTIDE SEQUENCE [LARGE SCALE GENOMIC DNA]</scope>
    <source>
        <strain evidence="7 8">LMG 27174</strain>
    </source>
</reference>
<feature type="transmembrane region" description="Helical" evidence="5">
    <location>
        <begin position="21"/>
        <end position="47"/>
    </location>
</feature>
<evidence type="ECO:0000256" key="4">
    <source>
        <dbReference type="ARBA" id="ARBA00023136"/>
    </source>
</evidence>
<dbReference type="InterPro" id="IPR036259">
    <property type="entry name" value="MFS_trans_sf"/>
</dbReference>
<dbReference type="Proteomes" id="UP000494205">
    <property type="component" value="Unassembled WGS sequence"/>
</dbReference>
<evidence type="ECO:0000259" key="6">
    <source>
        <dbReference type="PROSITE" id="PS50850"/>
    </source>
</evidence>
<name>A0A6J5AYT1_9BURK</name>
<keyword evidence="4 5" id="KW-0472">Membrane</keyword>
<dbReference type="PROSITE" id="PS50850">
    <property type="entry name" value="MFS"/>
    <property type="match status" value="1"/>
</dbReference>
<evidence type="ECO:0000256" key="2">
    <source>
        <dbReference type="ARBA" id="ARBA00022692"/>
    </source>
</evidence>
<dbReference type="PANTHER" id="PTHR23508:SF10">
    <property type="entry name" value="CARBOXYLIC ACID TRANSPORTER PROTEIN HOMOLOG"/>
    <property type="match status" value="1"/>
</dbReference>
<dbReference type="InterPro" id="IPR011701">
    <property type="entry name" value="MFS"/>
</dbReference>
<feature type="domain" description="Major facilitator superfamily (MFS) profile" evidence="6">
    <location>
        <begin position="25"/>
        <end position="158"/>
    </location>
</feature>
<dbReference type="Pfam" id="PF07690">
    <property type="entry name" value="MFS_1"/>
    <property type="match status" value="1"/>
</dbReference>
<proteinExistence type="predicted"/>
<dbReference type="PANTHER" id="PTHR23508">
    <property type="entry name" value="CARBOXYLIC ACID TRANSPORTER PROTEIN HOMOLOG"/>
    <property type="match status" value="1"/>
</dbReference>
<dbReference type="InterPro" id="IPR005829">
    <property type="entry name" value="Sugar_transporter_CS"/>
</dbReference>
<feature type="transmembrane region" description="Helical" evidence="5">
    <location>
        <begin position="91"/>
        <end position="110"/>
    </location>
</feature>
<feature type="transmembrane region" description="Helical" evidence="5">
    <location>
        <begin position="59"/>
        <end position="79"/>
    </location>
</feature>
<dbReference type="GO" id="GO:0046943">
    <property type="term" value="F:carboxylic acid transmembrane transporter activity"/>
    <property type="evidence" value="ECO:0007669"/>
    <property type="project" value="TreeGrafter"/>
</dbReference>
<sequence>MKSADSVDIKAFIDARKVSPYQWLVLVLCFLIVMMDGLDTAVMGFVAPVVMHDWSVSRTAFGPVMSAAMVGLAIGALAAGPIADRIGRKKVLIASVLCFGFFSLICAFAETPLQLVALRFLTGLGLGAAMPNSTTLLSEYVPSRNRSLRFITSPVADA</sequence>
<evidence type="ECO:0000256" key="1">
    <source>
        <dbReference type="ARBA" id="ARBA00004141"/>
    </source>
</evidence>
<dbReference type="SUPFAM" id="SSF103473">
    <property type="entry name" value="MFS general substrate transporter"/>
    <property type="match status" value="1"/>
</dbReference>
<evidence type="ECO:0000313" key="7">
    <source>
        <dbReference type="EMBL" id="CAB3684454.1"/>
    </source>
</evidence>
<accession>A0A6J5AYT1</accession>
<dbReference type="Gene3D" id="1.20.1250.20">
    <property type="entry name" value="MFS general substrate transporter like domains"/>
    <property type="match status" value="1"/>
</dbReference>
<dbReference type="PROSITE" id="PS00217">
    <property type="entry name" value="SUGAR_TRANSPORT_2"/>
    <property type="match status" value="1"/>
</dbReference>
<evidence type="ECO:0000256" key="5">
    <source>
        <dbReference type="SAM" id="Phobius"/>
    </source>
</evidence>
<keyword evidence="2 5" id="KW-0812">Transmembrane</keyword>
<dbReference type="InterPro" id="IPR020846">
    <property type="entry name" value="MFS_dom"/>
</dbReference>
<gene>
    <name evidence="7" type="primary">pcaK_1</name>
    <name evidence="7" type="ORF">LMG27174_02826</name>
</gene>
<protein>
    <submittedName>
        <fullName evidence="7">4-hydroxybenzoate transporter PcaK</fullName>
    </submittedName>
</protein>
<dbReference type="AlphaFoldDB" id="A0A6J5AYT1"/>
<dbReference type="GO" id="GO:0005886">
    <property type="term" value="C:plasma membrane"/>
    <property type="evidence" value="ECO:0007669"/>
    <property type="project" value="TreeGrafter"/>
</dbReference>
<evidence type="ECO:0000256" key="3">
    <source>
        <dbReference type="ARBA" id="ARBA00022989"/>
    </source>
</evidence>